<keyword evidence="12" id="KW-0812">Transmembrane</keyword>
<comment type="subunit">
    <text evidence="10">The core secretion machinery of the T3SS is composed of approximately 20 different proteins, including cytoplasmic components, a base, an export apparatus and a needle. This subunit is part of the base, which anchors the injectisome in the bacterial cell envelope. Forms a stable homooligomeric complex.</text>
</comment>
<sequence>MEYDDEEIDKMNKILIRSGLFSFCLLTILWMPALTATQMPLVKKGGAAEGYIAHKDGLKVFFDALSDRLGIPIIVSKTVARKQISGEFDLSEPHALLEKISRQMGLVWYHDGQAIYIYDAAEMQNSMMSLQNISFMTLKNYLRKSSLYDERYPLRGDENRGTFYISGPPVYVDLVLNSARFLDEKVDRAQGGEITRVIQLNNTFVSDRSYALRGEKLIIPGIANVIGQLLSGDLQAVRPKVESGPDAAALSGSDVAADDTGGNAFAAPVQRLEGATESVRVIANPSTNSLLVKGTGRQVELVRNLAMALDLPKRHVELSLWIVDMQKDDLDQLGINWQGNAGIGNSLNISLNGGSYTTLNGARFMASIMALSRKNRANIVSRPIVLTQENVPAIFDNNRTFYTKLIGERSVELKQVTYGTLVSVLPRFSPRNEIEMVLNIEDGSEIPTVNENDDEYLPKVGRTTISTVARVPRGKSLLIGGYTRDEDSGNTAKIPLLGDIPFIGGLFRYRVNHQSNTVRIFLIQPREITEPLATDASEFVKKIVAERQPDVLQDWARNYLDSQKWQP</sequence>
<dbReference type="InterPro" id="IPR003522">
    <property type="entry name" value="T3SS_OM_pore_YscC"/>
</dbReference>
<dbReference type="GO" id="GO:0015627">
    <property type="term" value="C:type II protein secretion system complex"/>
    <property type="evidence" value="ECO:0007669"/>
    <property type="project" value="TreeGrafter"/>
</dbReference>
<keyword evidence="6 10" id="KW-0811">Translocation</keyword>
<keyword evidence="12" id="KW-1133">Transmembrane helix</keyword>
<dbReference type="Pfam" id="PF21304">
    <property type="entry name" value="T3S_SPI-1_N0"/>
    <property type="match status" value="1"/>
</dbReference>
<dbReference type="HAMAP" id="MF_02219">
    <property type="entry name" value="Type_III_secretin"/>
    <property type="match status" value="1"/>
</dbReference>
<evidence type="ECO:0000256" key="11">
    <source>
        <dbReference type="RuleBase" id="RU004004"/>
    </source>
</evidence>
<keyword evidence="8 10" id="KW-0472">Membrane</keyword>
<dbReference type="PANTHER" id="PTHR30332">
    <property type="entry name" value="PROBABLE GENERAL SECRETION PATHWAY PROTEIN D"/>
    <property type="match status" value="1"/>
</dbReference>
<reference evidence="16 17" key="1">
    <citation type="submission" date="2019-03" db="EMBL/GenBank/DDBJ databases">
        <title>Genomic Encyclopedia of Type Strains, Phase IV (KMG-IV): sequencing the most valuable type-strain genomes for metagenomic binning, comparative biology and taxonomic classification.</title>
        <authorList>
            <person name="Goeker M."/>
        </authorList>
    </citation>
    <scope>NUCLEOTIDE SEQUENCE [LARGE SCALE GENOMIC DNA]</scope>
    <source>
        <strain evidence="16 17">DSM 19580</strain>
    </source>
</reference>
<dbReference type="InterPro" id="IPR038591">
    <property type="entry name" value="NolW-like_sf"/>
</dbReference>
<evidence type="ECO:0000256" key="12">
    <source>
        <dbReference type="SAM" id="Phobius"/>
    </source>
</evidence>
<feature type="transmembrane region" description="Helical" evidence="12">
    <location>
        <begin position="14"/>
        <end position="33"/>
    </location>
</feature>
<accession>A0A4R3YVJ0</accession>
<proteinExistence type="inferred from homology"/>
<protein>
    <recommendedName>
        <fullName evidence="10">Type 3 secretion system secretin</fullName>
        <shortName evidence="10">T3SS secretin</shortName>
    </recommendedName>
</protein>
<evidence type="ECO:0000313" key="17">
    <source>
        <dbReference type="Proteomes" id="UP000295719"/>
    </source>
</evidence>
<keyword evidence="5 10" id="KW-0653">Protein transport</keyword>
<dbReference type="Proteomes" id="UP000295719">
    <property type="component" value="Unassembled WGS sequence"/>
</dbReference>
<evidence type="ECO:0000256" key="2">
    <source>
        <dbReference type="ARBA" id="ARBA00007032"/>
    </source>
</evidence>
<keyword evidence="7" id="KW-0843">Virulence</keyword>
<dbReference type="InterPro" id="IPR004845">
    <property type="entry name" value="T2SS_GspD_CS"/>
</dbReference>
<dbReference type="InterPro" id="IPR005644">
    <property type="entry name" value="NolW-like"/>
</dbReference>
<organism evidence="16 17">
    <name type="scientific">Biostraticola tofi</name>
    <dbReference type="NCBI Taxonomy" id="466109"/>
    <lineage>
        <taxon>Bacteria</taxon>
        <taxon>Pseudomonadati</taxon>
        <taxon>Pseudomonadota</taxon>
        <taxon>Gammaproteobacteria</taxon>
        <taxon>Enterobacterales</taxon>
        <taxon>Bruguierivoracaceae</taxon>
        <taxon>Biostraticola</taxon>
    </lineage>
</organism>
<evidence type="ECO:0000256" key="6">
    <source>
        <dbReference type="ARBA" id="ARBA00023010"/>
    </source>
</evidence>
<dbReference type="PROSITE" id="PS00875">
    <property type="entry name" value="T2SP_D"/>
    <property type="match status" value="1"/>
</dbReference>
<keyword evidence="4 10" id="KW-0732">Signal</keyword>
<evidence type="ECO:0000256" key="1">
    <source>
        <dbReference type="ARBA" id="ARBA00004442"/>
    </source>
</evidence>
<dbReference type="AlphaFoldDB" id="A0A4R3YVJ0"/>
<keyword evidence="9 10" id="KW-0998">Cell outer membrane</keyword>
<comment type="function">
    <text evidence="10">Component of the type III secretion system (T3SS), also called injectisome, which is used to inject bacterial effector proteins into eukaryotic host cells. Forms a ring-shaped multimeric structure with an apparent central pore in the outer membrane.</text>
</comment>
<evidence type="ECO:0000256" key="10">
    <source>
        <dbReference type="HAMAP-Rule" id="MF_02219"/>
    </source>
</evidence>
<evidence type="ECO:0000259" key="14">
    <source>
        <dbReference type="Pfam" id="PF03958"/>
    </source>
</evidence>
<dbReference type="InterPro" id="IPR049034">
    <property type="entry name" value="T3S_SPI-1_N0"/>
</dbReference>
<dbReference type="GO" id="GO:0030257">
    <property type="term" value="C:type III protein secretion system complex"/>
    <property type="evidence" value="ECO:0007669"/>
    <property type="project" value="UniProtKB-UniRule"/>
</dbReference>
<dbReference type="GO" id="GO:0009279">
    <property type="term" value="C:cell outer membrane"/>
    <property type="evidence" value="ECO:0007669"/>
    <property type="project" value="UniProtKB-SubCell"/>
</dbReference>
<dbReference type="InterPro" id="IPR004846">
    <property type="entry name" value="T2SS/T3SS_dom"/>
</dbReference>
<dbReference type="Gene3D" id="3.55.50.30">
    <property type="match status" value="1"/>
</dbReference>
<comment type="caution">
    <text evidence="16">The sequence shown here is derived from an EMBL/GenBank/DDBJ whole genome shotgun (WGS) entry which is preliminary data.</text>
</comment>
<dbReference type="PANTHER" id="PTHR30332:SF5">
    <property type="entry name" value="SPI-1 TYPE 3 SECRETION SYSTEM SECRETIN"/>
    <property type="match status" value="1"/>
</dbReference>
<feature type="domain" description="SPI-1 type 3 secretion system secretin N0" evidence="15">
    <location>
        <begin position="51"/>
        <end position="119"/>
    </location>
</feature>
<name>A0A4R3YVJ0_9GAMM</name>
<dbReference type="Pfam" id="PF03958">
    <property type="entry name" value="Secretin_N"/>
    <property type="match status" value="1"/>
</dbReference>
<evidence type="ECO:0000256" key="4">
    <source>
        <dbReference type="ARBA" id="ARBA00022729"/>
    </source>
</evidence>
<dbReference type="EMBL" id="SMCR01000004">
    <property type="protein sequence ID" value="TCV96661.1"/>
    <property type="molecule type" value="Genomic_DNA"/>
</dbReference>
<keyword evidence="3 10" id="KW-0813">Transport</keyword>
<keyword evidence="17" id="KW-1185">Reference proteome</keyword>
<evidence type="ECO:0000259" key="15">
    <source>
        <dbReference type="Pfam" id="PF21304"/>
    </source>
</evidence>
<evidence type="ECO:0000256" key="9">
    <source>
        <dbReference type="ARBA" id="ARBA00023237"/>
    </source>
</evidence>
<feature type="domain" description="NolW-like" evidence="14">
    <location>
        <begin position="195"/>
        <end position="314"/>
    </location>
</feature>
<dbReference type="NCBIfam" id="TIGR02516">
    <property type="entry name" value="type_III_yscC"/>
    <property type="match status" value="1"/>
</dbReference>
<feature type="domain" description="Type II/III secretion system secretin-like" evidence="13">
    <location>
        <begin position="370"/>
        <end position="526"/>
    </location>
</feature>
<evidence type="ECO:0000256" key="8">
    <source>
        <dbReference type="ARBA" id="ARBA00023136"/>
    </source>
</evidence>
<dbReference type="PRINTS" id="PR01337">
    <property type="entry name" value="TYPE3OMGPROT"/>
</dbReference>
<evidence type="ECO:0000256" key="5">
    <source>
        <dbReference type="ARBA" id="ARBA00022927"/>
    </source>
</evidence>
<dbReference type="InterPro" id="IPR050810">
    <property type="entry name" value="Bact_Secretion_Sys_Channel"/>
</dbReference>
<dbReference type="Pfam" id="PF00263">
    <property type="entry name" value="Secretin"/>
    <property type="match status" value="1"/>
</dbReference>
<dbReference type="Gene3D" id="3.30.1370.120">
    <property type="match status" value="2"/>
</dbReference>
<gene>
    <name evidence="10" type="primary">sctC</name>
    <name evidence="16" type="ORF">EDC52_104101</name>
</gene>
<evidence type="ECO:0000259" key="13">
    <source>
        <dbReference type="Pfam" id="PF00263"/>
    </source>
</evidence>
<evidence type="ECO:0000313" key="16">
    <source>
        <dbReference type="EMBL" id="TCV96661.1"/>
    </source>
</evidence>
<comment type="subcellular location">
    <subcellularLocation>
        <location evidence="1 10 11">Cell outer membrane</location>
    </subcellularLocation>
</comment>
<evidence type="ECO:0000256" key="7">
    <source>
        <dbReference type="ARBA" id="ARBA00023026"/>
    </source>
</evidence>
<dbReference type="GO" id="GO:0030254">
    <property type="term" value="P:protein secretion by the type III secretion system"/>
    <property type="evidence" value="ECO:0007669"/>
    <property type="project" value="UniProtKB-UniRule"/>
</dbReference>
<evidence type="ECO:0000256" key="3">
    <source>
        <dbReference type="ARBA" id="ARBA00022448"/>
    </source>
</evidence>
<comment type="similarity">
    <text evidence="2 10">Belongs to the bacterial secretin family. T3SS SctC subfamily.</text>
</comment>